<reference evidence="1" key="1">
    <citation type="submission" date="2023-05" db="EMBL/GenBank/DDBJ databases">
        <title>Complete genome sequence of Agrobacterium larrymoorei CFBP5477.</title>
        <authorList>
            <person name="Yen H.-C."/>
            <person name="Chou L."/>
            <person name="Lin Y.-C."/>
            <person name="Lai E.-M."/>
            <person name="Kuo C.-H."/>
        </authorList>
    </citation>
    <scope>NUCLEOTIDE SEQUENCE</scope>
    <source>
        <strain evidence="1">CFBP5477</strain>
    </source>
</reference>
<protein>
    <submittedName>
        <fullName evidence="1">Uncharacterized protein</fullName>
    </submittedName>
</protein>
<accession>A0AAF0H8B7</accession>
<evidence type="ECO:0000313" key="2">
    <source>
        <dbReference type="Proteomes" id="UP000298664"/>
    </source>
</evidence>
<gene>
    <name evidence="1" type="ORF">CFBP5477_007720</name>
</gene>
<proteinExistence type="predicted"/>
<organism evidence="1 2">
    <name type="scientific">Agrobacterium larrymoorei</name>
    <dbReference type="NCBI Taxonomy" id="160699"/>
    <lineage>
        <taxon>Bacteria</taxon>
        <taxon>Pseudomonadati</taxon>
        <taxon>Pseudomonadota</taxon>
        <taxon>Alphaproteobacteria</taxon>
        <taxon>Hyphomicrobiales</taxon>
        <taxon>Rhizobiaceae</taxon>
        <taxon>Rhizobium/Agrobacterium group</taxon>
        <taxon>Agrobacterium</taxon>
    </lineage>
</organism>
<dbReference type="EMBL" id="CP124733">
    <property type="protein sequence ID" value="WHA39744.1"/>
    <property type="molecule type" value="Genomic_DNA"/>
</dbReference>
<evidence type="ECO:0000313" key="1">
    <source>
        <dbReference type="EMBL" id="WHA39744.1"/>
    </source>
</evidence>
<dbReference type="Proteomes" id="UP000298664">
    <property type="component" value="Chromosome Circular"/>
</dbReference>
<name>A0AAF0H8B7_9HYPH</name>
<sequence>MYDQYIQIQSIATRKDLFEFIYQEAADLAASKFECRWEYVDDGAYLERAHSKFVLDYSRFIQQYGQLKSWERDVSLAINLLVRATASYPIVSYLGPKFREDIDANGRPISLHVVNGQIVKEKLNYVIAYTFGVKILSLEMLNYLVRRGYYEPNIEELRNIKTSEVFEYVRLIEADAKSNFKHLGFIRGDLRVTTRIRNLLKKNLPARE</sequence>
<dbReference type="AlphaFoldDB" id="A0AAF0H8B7"/>
<dbReference type="RefSeq" id="WP_137394310.1">
    <property type="nucleotide sequence ID" value="NZ_CP124733.1"/>
</dbReference>